<keyword evidence="6 7" id="KW-0472">Membrane</keyword>
<protein>
    <submittedName>
        <fullName evidence="10">DedA family protein</fullName>
    </submittedName>
</protein>
<evidence type="ECO:0000256" key="4">
    <source>
        <dbReference type="ARBA" id="ARBA00022692"/>
    </source>
</evidence>
<feature type="transmembrane region" description="Helical" evidence="7">
    <location>
        <begin position="63"/>
        <end position="85"/>
    </location>
</feature>
<gene>
    <name evidence="10" type="ORF">ENI96_12380</name>
</gene>
<evidence type="ECO:0000256" key="8">
    <source>
        <dbReference type="SAM" id="MobiDB-lite"/>
    </source>
</evidence>
<dbReference type="Pfam" id="PF09335">
    <property type="entry name" value="VTT_dom"/>
    <property type="match status" value="1"/>
</dbReference>
<dbReference type="InterPro" id="IPR032818">
    <property type="entry name" value="DedA-like"/>
</dbReference>
<keyword evidence="5 7" id="KW-1133">Transmembrane helix</keyword>
<keyword evidence="3 7" id="KW-1003">Cell membrane</keyword>
<dbReference type="InterPro" id="IPR032816">
    <property type="entry name" value="VTT_dom"/>
</dbReference>
<comment type="similarity">
    <text evidence="2 7">Belongs to the DedA family.</text>
</comment>
<dbReference type="AlphaFoldDB" id="A0A831RR40"/>
<keyword evidence="4 7" id="KW-0812">Transmembrane</keyword>
<evidence type="ECO:0000256" key="1">
    <source>
        <dbReference type="ARBA" id="ARBA00004651"/>
    </source>
</evidence>
<comment type="caution">
    <text evidence="10">The sequence shown here is derived from an EMBL/GenBank/DDBJ whole genome shotgun (WGS) entry which is preliminary data.</text>
</comment>
<feature type="compositionally biased region" description="Basic and acidic residues" evidence="8">
    <location>
        <begin position="211"/>
        <end position="225"/>
    </location>
</feature>
<name>A0A831RR40_9GAMM</name>
<reference evidence="10" key="1">
    <citation type="journal article" date="2020" name="mSystems">
        <title>Genome- and Community-Level Interaction Insights into Carbon Utilization and Element Cycling Functions of Hydrothermarchaeota in Hydrothermal Sediment.</title>
        <authorList>
            <person name="Zhou Z."/>
            <person name="Liu Y."/>
            <person name="Xu W."/>
            <person name="Pan J."/>
            <person name="Luo Z.H."/>
            <person name="Li M."/>
        </authorList>
    </citation>
    <scope>NUCLEOTIDE SEQUENCE [LARGE SCALE GENOMIC DNA]</scope>
    <source>
        <strain evidence="10">HyVt-443</strain>
    </source>
</reference>
<feature type="transmembrane region" description="Helical" evidence="7">
    <location>
        <begin position="141"/>
        <end position="161"/>
    </location>
</feature>
<proteinExistence type="inferred from homology"/>
<evidence type="ECO:0000256" key="7">
    <source>
        <dbReference type="RuleBase" id="RU367016"/>
    </source>
</evidence>
<dbReference type="GO" id="GO:0005886">
    <property type="term" value="C:plasma membrane"/>
    <property type="evidence" value="ECO:0007669"/>
    <property type="project" value="UniProtKB-SubCell"/>
</dbReference>
<sequence length="225" mass="25129">MQQNEIFQLVQAFDSGHWGATGLILLLLLESMPVVGLFVPGVFLMVGLGSLSGTAYLSFTDCVVFSAIGALLGDSIGYWLGYLGWEHHLSRIRSRRRESSRRKAEELLRRYGRLAVFLGRFVWFFHPTVPLAAGVTGIRPGWFYLADVPAVVLWVLIYAGIGHWATGAALERTLEFFVVAGVVIGIGLLWFLLRYLRQRRSRSQAEAGDGQARDHGQHSQQKQEP</sequence>
<dbReference type="PANTHER" id="PTHR30353:SF15">
    <property type="entry name" value="INNER MEMBRANE PROTEIN YABI"/>
    <property type="match status" value="1"/>
</dbReference>
<evidence type="ECO:0000256" key="6">
    <source>
        <dbReference type="ARBA" id="ARBA00023136"/>
    </source>
</evidence>
<dbReference type="PANTHER" id="PTHR30353">
    <property type="entry name" value="INNER MEMBRANE PROTEIN DEDA-RELATED"/>
    <property type="match status" value="1"/>
</dbReference>
<feature type="region of interest" description="Disordered" evidence="8">
    <location>
        <begin position="205"/>
        <end position="225"/>
    </location>
</feature>
<feature type="transmembrane region" description="Helical" evidence="7">
    <location>
        <begin position="173"/>
        <end position="193"/>
    </location>
</feature>
<feature type="domain" description="VTT" evidence="9">
    <location>
        <begin position="39"/>
        <end position="163"/>
    </location>
</feature>
<dbReference type="Proteomes" id="UP000886251">
    <property type="component" value="Unassembled WGS sequence"/>
</dbReference>
<accession>A0A831RR40</accession>
<evidence type="ECO:0000256" key="3">
    <source>
        <dbReference type="ARBA" id="ARBA00022475"/>
    </source>
</evidence>
<evidence type="ECO:0000256" key="5">
    <source>
        <dbReference type="ARBA" id="ARBA00022989"/>
    </source>
</evidence>
<dbReference type="EMBL" id="DRKP01000153">
    <property type="protein sequence ID" value="HEB97209.1"/>
    <property type="molecule type" value="Genomic_DNA"/>
</dbReference>
<comment type="subcellular location">
    <subcellularLocation>
        <location evidence="1 7">Cell membrane</location>
        <topology evidence="1 7">Multi-pass membrane protein</topology>
    </subcellularLocation>
</comment>
<evidence type="ECO:0000256" key="2">
    <source>
        <dbReference type="ARBA" id="ARBA00010792"/>
    </source>
</evidence>
<organism evidence="10">
    <name type="scientific">Sedimenticola thiotaurini</name>
    <dbReference type="NCBI Taxonomy" id="1543721"/>
    <lineage>
        <taxon>Bacteria</taxon>
        <taxon>Pseudomonadati</taxon>
        <taxon>Pseudomonadota</taxon>
        <taxon>Gammaproteobacteria</taxon>
        <taxon>Chromatiales</taxon>
        <taxon>Sedimenticolaceae</taxon>
        <taxon>Sedimenticola</taxon>
    </lineage>
</organism>
<comment type="caution">
    <text evidence="7">Lacks conserved residue(s) required for the propagation of feature annotation.</text>
</comment>
<evidence type="ECO:0000259" key="9">
    <source>
        <dbReference type="Pfam" id="PF09335"/>
    </source>
</evidence>
<evidence type="ECO:0000313" key="10">
    <source>
        <dbReference type="EMBL" id="HEB97209.1"/>
    </source>
</evidence>